<name>A0ABR6U397_9ACTN</name>
<comment type="caution">
    <text evidence="1">The sequence shown here is derived from an EMBL/GenBank/DDBJ whole genome shotgun (WGS) entry which is preliminary data.</text>
</comment>
<accession>A0ABR6U397</accession>
<dbReference type="EMBL" id="JACMYC010000001">
    <property type="protein sequence ID" value="MBC2958874.1"/>
    <property type="molecule type" value="Genomic_DNA"/>
</dbReference>
<gene>
    <name evidence="1" type="ORF">H7344_01030</name>
</gene>
<dbReference type="RefSeq" id="WP_186344164.1">
    <property type="nucleotide sequence ID" value="NZ_BMMR01000001.1"/>
</dbReference>
<protein>
    <submittedName>
        <fullName evidence="1">Uncharacterized protein</fullName>
    </submittedName>
</protein>
<proteinExistence type="predicted"/>
<sequence>MRVVPVLTMHRQIPHELVDTVLTGVEAALLDAGASRVWIDSSVSPDAVVMAELPERAVQAPAAG</sequence>
<evidence type="ECO:0000313" key="2">
    <source>
        <dbReference type="Proteomes" id="UP000604001"/>
    </source>
</evidence>
<organism evidence="1 2">
    <name type="scientific">Nocardioides deserti</name>
    <dbReference type="NCBI Taxonomy" id="1588644"/>
    <lineage>
        <taxon>Bacteria</taxon>
        <taxon>Bacillati</taxon>
        <taxon>Actinomycetota</taxon>
        <taxon>Actinomycetes</taxon>
        <taxon>Propionibacteriales</taxon>
        <taxon>Nocardioidaceae</taxon>
        <taxon>Nocardioides</taxon>
    </lineage>
</organism>
<keyword evidence="2" id="KW-1185">Reference proteome</keyword>
<reference evidence="1 2" key="1">
    <citation type="submission" date="2020-08" db="EMBL/GenBank/DDBJ databases">
        <title>novel species in genus Nocardioides.</title>
        <authorList>
            <person name="Zhang G."/>
        </authorList>
    </citation>
    <scope>NUCLEOTIDE SEQUENCE [LARGE SCALE GENOMIC DNA]</scope>
    <source>
        <strain evidence="1 2">SC8A-24</strain>
    </source>
</reference>
<dbReference type="Proteomes" id="UP000604001">
    <property type="component" value="Unassembled WGS sequence"/>
</dbReference>
<evidence type="ECO:0000313" key="1">
    <source>
        <dbReference type="EMBL" id="MBC2958874.1"/>
    </source>
</evidence>